<gene>
    <name evidence="1" type="ORF">B1H58_16200</name>
</gene>
<keyword evidence="2" id="KW-1185">Reference proteome</keyword>
<accession>A0A1W6B8I5</accession>
<evidence type="ECO:0000313" key="2">
    <source>
        <dbReference type="Proteomes" id="UP000192900"/>
    </source>
</evidence>
<name>A0A1W6B8I5_9GAMM</name>
<organism evidence="1 2">
    <name type="scientific">Pantoea alhagi</name>
    <dbReference type="NCBI Taxonomy" id="1891675"/>
    <lineage>
        <taxon>Bacteria</taxon>
        <taxon>Pseudomonadati</taxon>
        <taxon>Pseudomonadota</taxon>
        <taxon>Gammaproteobacteria</taxon>
        <taxon>Enterobacterales</taxon>
        <taxon>Erwiniaceae</taxon>
        <taxon>Pantoea</taxon>
    </lineage>
</organism>
<dbReference type="KEGG" id="palh:B1H58_16200"/>
<dbReference type="NCBIfam" id="NF045926">
    <property type="entry name" value="STM2901_fam"/>
    <property type="match status" value="1"/>
</dbReference>
<dbReference type="OrthoDB" id="8815988at2"/>
<dbReference type="AlphaFoldDB" id="A0A1W6B8I5"/>
<protein>
    <recommendedName>
        <fullName evidence="3">Phage membrane protein</fullName>
    </recommendedName>
</protein>
<dbReference type="Proteomes" id="UP000192900">
    <property type="component" value="Chromosome"/>
</dbReference>
<dbReference type="InterPro" id="IPR058522">
    <property type="entry name" value="DUF8209"/>
</dbReference>
<dbReference type="Pfam" id="PF26636">
    <property type="entry name" value="DUF8209"/>
    <property type="match status" value="1"/>
</dbReference>
<dbReference type="EMBL" id="CP019706">
    <property type="protein sequence ID" value="ARJ43426.1"/>
    <property type="molecule type" value="Genomic_DNA"/>
</dbReference>
<evidence type="ECO:0000313" key="1">
    <source>
        <dbReference type="EMBL" id="ARJ43426.1"/>
    </source>
</evidence>
<sequence length="152" mass="17078">MDTTEQLNGTYFYGGLTNLTAGELFYWIMVDVTAGHFTGAKDVIAAAAVYSGQNTIQVRGKFGKATPGTSYASKYSRKLLKGYMLPFQLPTWIQNPANPFEVKRVMTYRLATFVGRTIPVIGWLVLATDVAQISYEAMVRYNRIVRTEDKVW</sequence>
<dbReference type="InterPro" id="IPR058064">
    <property type="entry name" value="STM2901-like"/>
</dbReference>
<proteinExistence type="predicted"/>
<dbReference type="RefSeq" id="WP_085071482.1">
    <property type="nucleotide sequence ID" value="NZ_CP019706.1"/>
</dbReference>
<evidence type="ECO:0008006" key="3">
    <source>
        <dbReference type="Google" id="ProtNLM"/>
    </source>
</evidence>
<reference evidence="1 2" key="1">
    <citation type="submission" date="2017-02" db="EMBL/GenBank/DDBJ databases">
        <title>Complete genome sequence of the drought resistance-promoting endophyte Pantoea alhagi LTYR-11Z.</title>
        <authorList>
            <person name="Zhang L."/>
        </authorList>
    </citation>
    <scope>NUCLEOTIDE SEQUENCE [LARGE SCALE GENOMIC DNA]</scope>
    <source>
        <strain evidence="1 2">LTYR-11Z</strain>
    </source>
</reference>